<dbReference type="EMBL" id="JBAMMX010000024">
    <property type="protein sequence ID" value="KAK6916207.1"/>
    <property type="molecule type" value="Genomic_DNA"/>
</dbReference>
<comment type="subcellular location">
    <subcellularLocation>
        <location evidence="1">Membrane</location>
    </subcellularLocation>
</comment>
<evidence type="ECO:0000256" key="5">
    <source>
        <dbReference type="SAM" id="Coils"/>
    </source>
</evidence>
<gene>
    <name evidence="7" type="ORF">RJ641_019068</name>
</gene>
<evidence type="ECO:0000259" key="6">
    <source>
        <dbReference type="PROSITE" id="PS51775"/>
    </source>
</evidence>
<organism evidence="7 8">
    <name type="scientific">Dillenia turbinata</name>
    <dbReference type="NCBI Taxonomy" id="194707"/>
    <lineage>
        <taxon>Eukaryota</taxon>
        <taxon>Viridiplantae</taxon>
        <taxon>Streptophyta</taxon>
        <taxon>Embryophyta</taxon>
        <taxon>Tracheophyta</taxon>
        <taxon>Spermatophyta</taxon>
        <taxon>Magnoliopsida</taxon>
        <taxon>eudicotyledons</taxon>
        <taxon>Gunneridae</taxon>
        <taxon>Pentapetalae</taxon>
        <taxon>Dilleniales</taxon>
        <taxon>Dilleniaceae</taxon>
        <taxon>Dillenia</taxon>
    </lineage>
</organism>
<reference evidence="7 8" key="1">
    <citation type="submission" date="2023-12" db="EMBL/GenBank/DDBJ databases">
        <title>A high-quality genome assembly for Dillenia turbinata (Dilleniales).</title>
        <authorList>
            <person name="Chanderbali A."/>
        </authorList>
    </citation>
    <scope>NUCLEOTIDE SEQUENCE [LARGE SCALE GENOMIC DNA]</scope>
    <source>
        <strain evidence="7">LSX21</strain>
        <tissue evidence="7">Leaf</tissue>
    </source>
</reference>
<accession>A0AAN8UT33</accession>
<evidence type="ECO:0000313" key="8">
    <source>
        <dbReference type="Proteomes" id="UP001370490"/>
    </source>
</evidence>
<comment type="caution">
    <text evidence="7">The sequence shown here is derived from an EMBL/GenBank/DDBJ whole genome shotgun (WGS) entry which is preliminary data.</text>
</comment>
<proteinExistence type="predicted"/>
<dbReference type="PANTHER" id="PTHR31422">
    <property type="entry name" value="BNAANNG28530D PROTEIN"/>
    <property type="match status" value="1"/>
</dbReference>
<sequence length="163" mass="19129">MDENEEEWEEGRCNEDEEDDVIVLRNMIKIERHRADKACLELEKERVAAASAAEEAMAMILRLQNEKSSIEIHANQYKRVAEQKQLYDQEVIESLRWIIMKHESDKQALEQKLKLCKQKLKEYVNDDDEDEGGAVQDEGVLSTPSLARSLMEEYLDDDFIYYI</sequence>
<protein>
    <submittedName>
        <fullName evidence="7">GTD-binding domain</fullName>
    </submittedName>
</protein>
<feature type="domain" description="GTD-binding" evidence="6">
    <location>
        <begin position="19"/>
        <end position="117"/>
    </location>
</feature>
<dbReference type="AlphaFoldDB" id="A0AAN8UT33"/>
<feature type="coiled-coil region" evidence="5">
    <location>
        <begin position="92"/>
        <end position="126"/>
    </location>
</feature>
<keyword evidence="8" id="KW-1185">Reference proteome</keyword>
<keyword evidence="4" id="KW-0472">Membrane</keyword>
<dbReference type="GO" id="GO:0016020">
    <property type="term" value="C:membrane"/>
    <property type="evidence" value="ECO:0007669"/>
    <property type="project" value="UniProtKB-SubCell"/>
</dbReference>
<evidence type="ECO:0000256" key="1">
    <source>
        <dbReference type="ARBA" id="ARBA00004370"/>
    </source>
</evidence>
<dbReference type="InterPro" id="IPR007656">
    <property type="entry name" value="GTD-bd"/>
</dbReference>
<dbReference type="Pfam" id="PF04576">
    <property type="entry name" value="Zein-binding"/>
    <property type="match status" value="1"/>
</dbReference>
<evidence type="ECO:0000256" key="2">
    <source>
        <dbReference type="ARBA" id="ARBA00022692"/>
    </source>
</evidence>
<name>A0AAN8UT33_9MAGN</name>
<keyword evidence="5" id="KW-0175">Coiled coil</keyword>
<evidence type="ECO:0000256" key="3">
    <source>
        <dbReference type="ARBA" id="ARBA00022989"/>
    </source>
</evidence>
<evidence type="ECO:0000313" key="7">
    <source>
        <dbReference type="EMBL" id="KAK6916207.1"/>
    </source>
</evidence>
<evidence type="ECO:0000256" key="4">
    <source>
        <dbReference type="ARBA" id="ARBA00023136"/>
    </source>
</evidence>
<dbReference type="Proteomes" id="UP001370490">
    <property type="component" value="Unassembled WGS sequence"/>
</dbReference>
<keyword evidence="2" id="KW-0812">Transmembrane</keyword>
<dbReference type="PANTHER" id="PTHR31422:SF2">
    <property type="entry name" value="PROTEIN FLOURY 1-LIKE"/>
    <property type="match status" value="1"/>
</dbReference>
<dbReference type="PROSITE" id="PS51775">
    <property type="entry name" value="GTD_BINDING"/>
    <property type="match status" value="1"/>
</dbReference>
<dbReference type="GO" id="GO:0080115">
    <property type="term" value="F:myosin XI tail binding"/>
    <property type="evidence" value="ECO:0007669"/>
    <property type="project" value="UniProtKB-ARBA"/>
</dbReference>
<keyword evidence="3" id="KW-1133">Transmembrane helix</keyword>